<reference evidence="3" key="1">
    <citation type="submission" date="2021-04" db="EMBL/GenBank/DDBJ databases">
        <authorList>
            <person name="Tunstrom K."/>
        </authorList>
    </citation>
    <scope>NUCLEOTIDE SEQUENCE</scope>
</reference>
<dbReference type="Pfam" id="PF00378">
    <property type="entry name" value="ECH_1"/>
    <property type="match status" value="1"/>
</dbReference>
<feature type="coiled-coil region" evidence="2">
    <location>
        <begin position="18"/>
        <end position="80"/>
    </location>
</feature>
<dbReference type="InterPro" id="IPR001753">
    <property type="entry name" value="Enoyl-CoA_hydra/iso"/>
</dbReference>
<dbReference type="AlphaFoldDB" id="A0A8S3Y4C1"/>
<keyword evidence="2" id="KW-0175">Coiled coil</keyword>
<dbReference type="PANTHER" id="PTHR43802:SF1">
    <property type="entry name" value="IP11341P-RELATED"/>
    <property type="match status" value="1"/>
</dbReference>
<dbReference type="Proteomes" id="UP000691718">
    <property type="component" value="Unassembled WGS sequence"/>
</dbReference>
<dbReference type="CDD" id="cd06558">
    <property type="entry name" value="crotonase-like"/>
    <property type="match status" value="1"/>
</dbReference>
<comment type="similarity">
    <text evidence="1">Belongs to the enoyl-CoA hydratase/isomerase family.</text>
</comment>
<dbReference type="EMBL" id="CAJQZP010001576">
    <property type="protein sequence ID" value="CAG5055015.1"/>
    <property type="molecule type" value="Genomic_DNA"/>
</dbReference>
<name>A0A8S3Y4C1_PARAO</name>
<evidence type="ECO:0000256" key="1">
    <source>
        <dbReference type="ARBA" id="ARBA00005254"/>
    </source>
</evidence>
<organism evidence="3 4">
    <name type="scientific">Parnassius apollo</name>
    <name type="common">Apollo butterfly</name>
    <name type="synonym">Papilio apollo</name>
    <dbReference type="NCBI Taxonomy" id="110799"/>
    <lineage>
        <taxon>Eukaryota</taxon>
        <taxon>Metazoa</taxon>
        <taxon>Ecdysozoa</taxon>
        <taxon>Arthropoda</taxon>
        <taxon>Hexapoda</taxon>
        <taxon>Insecta</taxon>
        <taxon>Pterygota</taxon>
        <taxon>Neoptera</taxon>
        <taxon>Endopterygota</taxon>
        <taxon>Lepidoptera</taxon>
        <taxon>Glossata</taxon>
        <taxon>Ditrysia</taxon>
        <taxon>Papilionoidea</taxon>
        <taxon>Papilionidae</taxon>
        <taxon>Parnassiinae</taxon>
        <taxon>Parnassini</taxon>
        <taxon>Parnassius</taxon>
        <taxon>Parnassius</taxon>
    </lineage>
</organism>
<proteinExistence type="inferred from homology"/>
<dbReference type="OrthoDB" id="448450at2759"/>
<evidence type="ECO:0000313" key="4">
    <source>
        <dbReference type="Proteomes" id="UP000691718"/>
    </source>
</evidence>
<dbReference type="PANTHER" id="PTHR43802">
    <property type="entry name" value="ENOYL-COA HYDRATASE"/>
    <property type="match status" value="1"/>
</dbReference>
<gene>
    <name evidence="3" type="ORF">PAPOLLO_LOCUS26125</name>
</gene>
<evidence type="ECO:0000256" key="2">
    <source>
        <dbReference type="SAM" id="Coils"/>
    </source>
</evidence>
<comment type="caution">
    <text evidence="3">The sequence shown here is derived from an EMBL/GenBank/DDBJ whole genome shotgun (WGS) entry which is preliminary data.</text>
</comment>
<accession>A0A8S3Y4C1</accession>
<protein>
    <submittedName>
        <fullName evidence="3">(apollo) hypothetical protein</fullName>
    </submittedName>
</protein>
<sequence length="358" mass="39495">MVLFNIYTRELFTKKNKIGELLEKVLKLNMNMKSLMRKIVLAKNISLTRINTSRLASSDAKNQEDESEKVEAIVKNITIEKYKGITTLNIDRQRKRNSLDEATLREMAAAIDAFDKDSEAKVLVFNGEGGSFCSGFDLDELGAKGYNTLLDAASRLLRRPLCDKPTIAAVTGYAVAEGFELALACDLRIIEDMAVVGCLGRRYGVPQSLYGARRLTSLIGLSRALDLLMTGRLISGTEAHAMGLACKLTATGTALGESVKLAKSLVKFPQNALIMDKLTAVNSQLNPNTEESMRDEAVSRSLLGGAIEDIAEGVKKFQKGIGKHGKFYRLTDVPLKDWELEETRDEIKIKSDKEHKKS</sequence>
<evidence type="ECO:0000313" key="3">
    <source>
        <dbReference type="EMBL" id="CAG5055015.1"/>
    </source>
</evidence>
<keyword evidence="4" id="KW-1185">Reference proteome</keyword>